<name>A0A450U7U7_9GAMM</name>
<dbReference type="PANTHER" id="PTHR42923">
    <property type="entry name" value="PROTOPORPHYRINOGEN OXIDASE"/>
    <property type="match status" value="1"/>
</dbReference>
<dbReference type="InterPro" id="IPR036188">
    <property type="entry name" value="FAD/NAD-bd_sf"/>
</dbReference>
<evidence type="ECO:0000313" key="2">
    <source>
        <dbReference type="EMBL" id="VFJ87825.1"/>
    </source>
</evidence>
<evidence type="ECO:0000259" key="1">
    <source>
        <dbReference type="Pfam" id="PF01593"/>
    </source>
</evidence>
<dbReference type="InterPro" id="IPR002937">
    <property type="entry name" value="Amino_oxidase"/>
</dbReference>
<dbReference type="EMBL" id="CAADFF010000008">
    <property type="protein sequence ID" value="VFJ87825.1"/>
    <property type="molecule type" value="Genomic_DNA"/>
</dbReference>
<accession>A0A450U7U7</accession>
<proteinExistence type="predicted"/>
<reference evidence="2" key="1">
    <citation type="submission" date="2019-02" db="EMBL/GenBank/DDBJ databases">
        <authorList>
            <person name="Gruber-Vodicka R. H."/>
            <person name="Seah K. B. B."/>
        </authorList>
    </citation>
    <scope>NUCLEOTIDE SEQUENCE</scope>
    <source>
        <strain evidence="2">BECK_M7</strain>
    </source>
</reference>
<feature type="domain" description="Amine oxidase" evidence="1">
    <location>
        <begin position="17"/>
        <end position="429"/>
    </location>
</feature>
<organism evidence="2">
    <name type="scientific">Candidatus Kentrum sp. LFY</name>
    <dbReference type="NCBI Taxonomy" id="2126342"/>
    <lineage>
        <taxon>Bacteria</taxon>
        <taxon>Pseudomonadati</taxon>
        <taxon>Pseudomonadota</taxon>
        <taxon>Gammaproteobacteria</taxon>
        <taxon>Candidatus Kentrum</taxon>
    </lineage>
</organism>
<dbReference type="SUPFAM" id="SSF51905">
    <property type="entry name" value="FAD/NAD(P)-binding domain"/>
    <property type="match status" value="1"/>
</dbReference>
<dbReference type="Gene3D" id="3.50.50.60">
    <property type="entry name" value="FAD/NAD(P)-binding domain"/>
    <property type="match status" value="2"/>
</dbReference>
<protein>
    <submittedName>
        <fullName evidence="2">Oxygen-dependent protoporphyrinogen oxidase</fullName>
    </submittedName>
</protein>
<sequence>MVDYRPQARIAVVGGGVSGVATAYFLKRMGYEPELIEAASSLGGRAGSARLQDRTIDIGGKNIGRRYTLFRQFIADHGSLPLEFFGINSSTIRNGALHTIDSQKRLKSLYHLLRLVGLEDFGRLLSLAGLVRHNPAEGLLGGPRFSEIAERKDHHPLSHWFGGRCVDGFLRPITLRMNGAEPEEYHLGNLGSNLKMVLDRYDQLTHGMAELLGRFEQTVSTVLNTRVVRLLGRPGRITGVEMLRDGKTESRDYDLVVLALPAPLGARLLADEPIADALQKVVYHPVTLIVARYSRPIFDPDIRAIVFGKDTPLSNAGCYGKEDPRTVRYTLSGKRARTIDPSTPPEETLKRAEETLSRFFPVSARERIDYVYRHLPLGLCGYSPYHHRLLREIEAWETRVSGLALAGDYLRGASIESCFHAARECAERVAKKL</sequence>
<dbReference type="AlphaFoldDB" id="A0A450U7U7"/>
<dbReference type="Pfam" id="PF01593">
    <property type="entry name" value="Amino_oxidase"/>
    <property type="match status" value="1"/>
</dbReference>
<dbReference type="GO" id="GO:0016491">
    <property type="term" value="F:oxidoreductase activity"/>
    <property type="evidence" value="ECO:0007669"/>
    <property type="project" value="InterPro"/>
</dbReference>
<gene>
    <name evidence="2" type="ORF">BECKLFY1418B_GA0070995_10089</name>
</gene>
<dbReference type="InterPro" id="IPR050464">
    <property type="entry name" value="Zeta_carotene_desat/Oxidored"/>
</dbReference>